<evidence type="ECO:0000313" key="9">
    <source>
        <dbReference type="EMBL" id="TBU31103.1"/>
    </source>
</evidence>
<dbReference type="SUPFAM" id="SSF48264">
    <property type="entry name" value="Cytochrome P450"/>
    <property type="match status" value="1"/>
</dbReference>
<evidence type="ECO:0000256" key="3">
    <source>
        <dbReference type="ARBA" id="ARBA00022723"/>
    </source>
</evidence>
<evidence type="ECO:0000256" key="6">
    <source>
        <dbReference type="PIRSR" id="PIRSR602401-1"/>
    </source>
</evidence>
<dbReference type="GO" id="GO:0016705">
    <property type="term" value="F:oxidoreductase activity, acting on paired donors, with incorporation or reduction of molecular oxygen"/>
    <property type="evidence" value="ECO:0007669"/>
    <property type="project" value="InterPro"/>
</dbReference>
<dbReference type="CDD" id="cd11041">
    <property type="entry name" value="CYP503A1-like"/>
    <property type="match status" value="1"/>
</dbReference>
<dbReference type="InterPro" id="IPR017972">
    <property type="entry name" value="Cyt_P450_CS"/>
</dbReference>
<gene>
    <name evidence="9" type="ORF">BD311DRAFT_776328</name>
</gene>
<dbReference type="PROSITE" id="PS00086">
    <property type="entry name" value="CYTOCHROME_P450"/>
    <property type="match status" value="1"/>
</dbReference>
<keyword evidence="7" id="KW-0503">Monooxygenase</keyword>
<dbReference type="InterPro" id="IPR036396">
    <property type="entry name" value="Cyt_P450_sf"/>
</dbReference>
<evidence type="ECO:0000256" key="2">
    <source>
        <dbReference type="ARBA" id="ARBA00010617"/>
    </source>
</evidence>
<evidence type="ECO:0000256" key="1">
    <source>
        <dbReference type="ARBA" id="ARBA00001971"/>
    </source>
</evidence>
<keyword evidence="6 7" id="KW-0349">Heme</keyword>
<dbReference type="PRINTS" id="PR00463">
    <property type="entry name" value="EP450I"/>
</dbReference>
<name>A0A4V6MW06_9APHY</name>
<dbReference type="GO" id="GO:0004497">
    <property type="term" value="F:monooxygenase activity"/>
    <property type="evidence" value="ECO:0007669"/>
    <property type="project" value="UniProtKB-KW"/>
</dbReference>
<dbReference type="GO" id="GO:0020037">
    <property type="term" value="F:heme binding"/>
    <property type="evidence" value="ECO:0007669"/>
    <property type="project" value="InterPro"/>
</dbReference>
<keyword evidence="8" id="KW-1133">Transmembrane helix</keyword>
<accession>A0A4V6MW06</accession>
<dbReference type="Pfam" id="PF00067">
    <property type="entry name" value="p450"/>
    <property type="match status" value="1"/>
</dbReference>
<dbReference type="PANTHER" id="PTHR46206">
    <property type="entry name" value="CYTOCHROME P450"/>
    <property type="match status" value="1"/>
</dbReference>
<keyword evidence="5 6" id="KW-0408">Iron</keyword>
<keyword evidence="8" id="KW-0472">Membrane</keyword>
<dbReference type="OrthoDB" id="1844152at2759"/>
<comment type="cofactor">
    <cofactor evidence="1 6">
        <name>heme</name>
        <dbReference type="ChEBI" id="CHEBI:30413"/>
    </cofactor>
</comment>
<organism evidence="9">
    <name type="scientific">Dichomitus squalens</name>
    <dbReference type="NCBI Taxonomy" id="114155"/>
    <lineage>
        <taxon>Eukaryota</taxon>
        <taxon>Fungi</taxon>
        <taxon>Dikarya</taxon>
        <taxon>Basidiomycota</taxon>
        <taxon>Agaricomycotina</taxon>
        <taxon>Agaricomycetes</taxon>
        <taxon>Polyporales</taxon>
        <taxon>Polyporaceae</taxon>
        <taxon>Dichomitus</taxon>
    </lineage>
</organism>
<feature type="transmembrane region" description="Helical" evidence="8">
    <location>
        <begin position="35"/>
        <end position="52"/>
    </location>
</feature>
<evidence type="ECO:0000256" key="7">
    <source>
        <dbReference type="RuleBase" id="RU000461"/>
    </source>
</evidence>
<dbReference type="EMBL" id="ML143401">
    <property type="protein sequence ID" value="TBU31103.1"/>
    <property type="molecule type" value="Genomic_DNA"/>
</dbReference>
<evidence type="ECO:0000256" key="8">
    <source>
        <dbReference type="SAM" id="Phobius"/>
    </source>
</evidence>
<comment type="similarity">
    <text evidence="2 7">Belongs to the cytochrome P450 family.</text>
</comment>
<keyword evidence="8" id="KW-0812">Transmembrane</keyword>
<dbReference type="Proteomes" id="UP000292957">
    <property type="component" value="Unassembled WGS sequence"/>
</dbReference>
<dbReference type="InterPro" id="IPR001128">
    <property type="entry name" value="Cyt_P450"/>
</dbReference>
<keyword evidence="4 7" id="KW-0560">Oxidoreductase</keyword>
<dbReference type="Gene3D" id="1.10.630.10">
    <property type="entry name" value="Cytochrome P450"/>
    <property type="match status" value="1"/>
</dbReference>
<sequence length="531" mass="59741">MSRATRTYCSTRGVRRPHLSHYYCRQSAAMEDTQAVLYAVAAVLVAAYVIRWRTNPLNSIPTVGGPSAPIFCYLSALNFLLHPRELLTEGYQKFHGSVFKVALIDQWLVVVSGSKLVDEVRRHADEQLSFVEGVEDLIQTRYTLGPEMTSDPYHVDIIKEKLMRTLPVVLPDVIDELTYAVPNYIPANETEWISVNVLKTMLNVVARVSNRVFVGLPVCRNQAYLDIAIAFTIDVIKDRTIINIFPDFVKGFIAGLTTNVKTSTRRAIPHIKPLLDERKAKIEEHGLGEPWEGKPNDMLEWILEQAIPRRCTDEAIVQRILLVNFAAIHTSSNSMTHALFDLAAAPEYIQPLREEIEPIVAAEGWTKAAMGKMWKLDSFLRESQRFNGIGLTSVTRKAMKDVALSDGTVLPKGSLIVTASYPIHHDNTIYENANTFDPFRFSRMREVEGEGMKYQFVNTSLEYVSFGHGKHACPGRFFAANELKAILAYIVVNYDLKIGGDGERPPNICFATNIVPNPKGEILFRKRKATL</sequence>
<protein>
    <submittedName>
        <fullName evidence="9">Cytochrome P450</fullName>
    </submittedName>
</protein>
<dbReference type="InterPro" id="IPR002401">
    <property type="entry name" value="Cyt_P450_E_grp-I"/>
</dbReference>
<feature type="binding site" description="axial binding residue" evidence="6">
    <location>
        <position position="473"/>
    </location>
    <ligand>
        <name>heme</name>
        <dbReference type="ChEBI" id="CHEBI:30413"/>
    </ligand>
    <ligandPart>
        <name>Fe</name>
        <dbReference type="ChEBI" id="CHEBI:18248"/>
    </ligandPart>
</feature>
<dbReference type="GO" id="GO:0005506">
    <property type="term" value="F:iron ion binding"/>
    <property type="evidence" value="ECO:0007669"/>
    <property type="project" value="InterPro"/>
</dbReference>
<keyword evidence="3 6" id="KW-0479">Metal-binding</keyword>
<proteinExistence type="inferred from homology"/>
<evidence type="ECO:0000256" key="4">
    <source>
        <dbReference type="ARBA" id="ARBA00023002"/>
    </source>
</evidence>
<reference evidence="9" key="1">
    <citation type="submission" date="2019-01" db="EMBL/GenBank/DDBJ databases">
        <title>Draft genome sequences of three monokaryotic isolates of the white-rot basidiomycete fungus Dichomitus squalens.</title>
        <authorList>
            <consortium name="DOE Joint Genome Institute"/>
            <person name="Lopez S.C."/>
            <person name="Andreopoulos B."/>
            <person name="Pangilinan J."/>
            <person name="Lipzen A."/>
            <person name="Riley R."/>
            <person name="Ahrendt S."/>
            <person name="Ng V."/>
            <person name="Barry K."/>
            <person name="Daum C."/>
            <person name="Grigoriev I.V."/>
            <person name="Hilden K.S."/>
            <person name="Makela M.R."/>
            <person name="de Vries R.P."/>
        </authorList>
    </citation>
    <scope>NUCLEOTIDE SEQUENCE [LARGE SCALE GENOMIC DNA]</scope>
    <source>
        <strain evidence="9">OM18370.1</strain>
    </source>
</reference>
<dbReference type="AlphaFoldDB" id="A0A4V6MW06"/>
<evidence type="ECO:0000256" key="5">
    <source>
        <dbReference type="ARBA" id="ARBA00023004"/>
    </source>
</evidence>